<dbReference type="SUPFAM" id="SSF48619">
    <property type="entry name" value="Phospholipase A2, PLA2"/>
    <property type="match status" value="1"/>
</dbReference>
<dbReference type="GO" id="GO:0050482">
    <property type="term" value="P:arachidonate secretion"/>
    <property type="evidence" value="ECO:0007669"/>
    <property type="project" value="InterPro"/>
</dbReference>
<organism evidence="1 2">
    <name type="scientific">Ascaris lumbricoides</name>
    <name type="common">Giant roundworm</name>
    <dbReference type="NCBI Taxonomy" id="6252"/>
    <lineage>
        <taxon>Eukaryota</taxon>
        <taxon>Metazoa</taxon>
        <taxon>Ecdysozoa</taxon>
        <taxon>Nematoda</taxon>
        <taxon>Chromadorea</taxon>
        <taxon>Rhabditida</taxon>
        <taxon>Spirurina</taxon>
        <taxon>Ascaridomorpha</taxon>
        <taxon>Ascaridoidea</taxon>
        <taxon>Ascarididae</taxon>
        <taxon>Ascaris</taxon>
    </lineage>
</organism>
<dbReference type="GO" id="GO:0006644">
    <property type="term" value="P:phospholipid metabolic process"/>
    <property type="evidence" value="ECO:0007669"/>
    <property type="project" value="InterPro"/>
</dbReference>
<dbReference type="GO" id="GO:0004623">
    <property type="term" value="F:phospholipase A2 activity"/>
    <property type="evidence" value="ECO:0007669"/>
    <property type="project" value="InterPro"/>
</dbReference>
<accession>A0A0M3I791</accession>
<evidence type="ECO:0000313" key="1">
    <source>
        <dbReference type="Proteomes" id="UP000036681"/>
    </source>
</evidence>
<keyword evidence="1" id="KW-1185">Reference proteome</keyword>
<name>A0A0M3I791_ASCLU</name>
<proteinExistence type="predicted"/>
<evidence type="ECO:0000313" key="2">
    <source>
        <dbReference type="WBParaSite" id="ALUE_0001301801-mRNA-1"/>
    </source>
</evidence>
<sequence>MFLEGQSTCKAALCECDKRFITCAAHTIKPTASLPCNGYVEHVALSQRATIFPLWIRYVYLKMQRNLV</sequence>
<dbReference type="InterPro" id="IPR036444">
    <property type="entry name" value="PLipase_A2_dom_sf"/>
</dbReference>
<dbReference type="WBParaSite" id="ALUE_0001301801-mRNA-1">
    <property type="protein sequence ID" value="ALUE_0001301801-mRNA-1"/>
    <property type="gene ID" value="ALUE_0001301801"/>
</dbReference>
<reference evidence="2" key="1">
    <citation type="submission" date="2017-02" db="UniProtKB">
        <authorList>
            <consortium name="WormBaseParasite"/>
        </authorList>
    </citation>
    <scope>IDENTIFICATION</scope>
</reference>
<protein>
    <submittedName>
        <fullName evidence="2">Phospholipase A(2)</fullName>
    </submittedName>
</protein>
<dbReference type="AlphaFoldDB" id="A0A0M3I791"/>
<dbReference type="Proteomes" id="UP000036681">
    <property type="component" value="Unplaced"/>
</dbReference>